<keyword evidence="2" id="KW-1185">Reference proteome</keyword>
<dbReference type="EMBL" id="CM042047">
    <property type="protein sequence ID" value="KAI3769486.1"/>
    <property type="molecule type" value="Genomic_DNA"/>
</dbReference>
<gene>
    <name evidence="1" type="ORF">L6452_00590</name>
</gene>
<organism evidence="1 2">
    <name type="scientific">Arctium lappa</name>
    <name type="common">Greater burdock</name>
    <name type="synonym">Lappa major</name>
    <dbReference type="NCBI Taxonomy" id="4217"/>
    <lineage>
        <taxon>Eukaryota</taxon>
        <taxon>Viridiplantae</taxon>
        <taxon>Streptophyta</taxon>
        <taxon>Embryophyta</taxon>
        <taxon>Tracheophyta</taxon>
        <taxon>Spermatophyta</taxon>
        <taxon>Magnoliopsida</taxon>
        <taxon>eudicotyledons</taxon>
        <taxon>Gunneridae</taxon>
        <taxon>Pentapetalae</taxon>
        <taxon>asterids</taxon>
        <taxon>campanulids</taxon>
        <taxon>Asterales</taxon>
        <taxon>Asteraceae</taxon>
        <taxon>Carduoideae</taxon>
        <taxon>Cardueae</taxon>
        <taxon>Arctiinae</taxon>
        <taxon>Arctium</taxon>
    </lineage>
</organism>
<proteinExistence type="predicted"/>
<evidence type="ECO:0000313" key="1">
    <source>
        <dbReference type="EMBL" id="KAI3769486.1"/>
    </source>
</evidence>
<accession>A0ACB9FF60</accession>
<comment type="caution">
    <text evidence="1">The sequence shown here is derived from an EMBL/GenBank/DDBJ whole genome shotgun (WGS) entry which is preliminary data.</text>
</comment>
<reference evidence="2" key="1">
    <citation type="journal article" date="2022" name="Mol. Ecol. Resour.">
        <title>The genomes of chicory, endive, great burdock and yacon provide insights into Asteraceae palaeo-polyploidization history and plant inulin production.</title>
        <authorList>
            <person name="Fan W."/>
            <person name="Wang S."/>
            <person name="Wang H."/>
            <person name="Wang A."/>
            <person name="Jiang F."/>
            <person name="Liu H."/>
            <person name="Zhao H."/>
            <person name="Xu D."/>
            <person name="Zhang Y."/>
        </authorList>
    </citation>
    <scope>NUCLEOTIDE SEQUENCE [LARGE SCALE GENOMIC DNA]</scope>
    <source>
        <strain evidence="2">cv. Niubang</strain>
    </source>
</reference>
<name>A0ACB9FF60_ARCLA</name>
<evidence type="ECO:0000313" key="2">
    <source>
        <dbReference type="Proteomes" id="UP001055879"/>
    </source>
</evidence>
<reference evidence="1 2" key="2">
    <citation type="journal article" date="2022" name="Mol. Ecol. Resour.">
        <title>The genomes of chicory, endive, great burdock and yacon provide insights into Asteraceae paleo-polyploidization history and plant inulin production.</title>
        <authorList>
            <person name="Fan W."/>
            <person name="Wang S."/>
            <person name="Wang H."/>
            <person name="Wang A."/>
            <person name="Jiang F."/>
            <person name="Liu H."/>
            <person name="Zhao H."/>
            <person name="Xu D."/>
            <person name="Zhang Y."/>
        </authorList>
    </citation>
    <scope>NUCLEOTIDE SEQUENCE [LARGE SCALE GENOMIC DNA]</scope>
    <source>
        <strain evidence="2">cv. Niubang</strain>
    </source>
</reference>
<sequence>MDFAIGEDEGQRAWNGLSVLDVWITIPETLSTIGYSFHFIKPMMYRCESDVVNSHGYGYKVDCIASDQGGDGIFWASFDAEKIGGS</sequence>
<dbReference type="Proteomes" id="UP001055879">
    <property type="component" value="Linkage Group LG01"/>
</dbReference>
<protein>
    <submittedName>
        <fullName evidence="1">Uncharacterized protein</fullName>
    </submittedName>
</protein>